<evidence type="ECO:0000256" key="2">
    <source>
        <dbReference type="ARBA" id="ARBA00023274"/>
    </source>
</evidence>
<dbReference type="AlphaFoldDB" id="A0A382PS50"/>
<dbReference type="GO" id="GO:0003735">
    <property type="term" value="F:structural constituent of ribosome"/>
    <property type="evidence" value="ECO:0007669"/>
    <property type="project" value="InterPro"/>
</dbReference>
<feature type="non-terminal residue" evidence="4">
    <location>
        <position position="128"/>
    </location>
</feature>
<evidence type="ECO:0000259" key="3">
    <source>
        <dbReference type="Pfam" id="PF01386"/>
    </source>
</evidence>
<dbReference type="GO" id="GO:0005840">
    <property type="term" value="C:ribosome"/>
    <property type="evidence" value="ECO:0007669"/>
    <property type="project" value="UniProtKB-KW"/>
</dbReference>
<dbReference type="InterPro" id="IPR020056">
    <property type="entry name" value="Rbsml_bL25/Gln-tRNA_synth_N"/>
</dbReference>
<dbReference type="Pfam" id="PF01386">
    <property type="entry name" value="Ribosomal_L25p"/>
    <property type="match status" value="1"/>
</dbReference>
<dbReference type="EMBL" id="UINC01108961">
    <property type="protein sequence ID" value="SVC75458.1"/>
    <property type="molecule type" value="Genomic_DNA"/>
</dbReference>
<gene>
    <name evidence="4" type="ORF">METZ01_LOCUS328312</name>
</gene>
<protein>
    <recommendedName>
        <fullName evidence="3">Large ribosomal subunit protein bL25 L25 domain-containing protein</fullName>
    </recommendedName>
</protein>
<feature type="domain" description="Large ribosomal subunit protein bL25 L25" evidence="3">
    <location>
        <begin position="84"/>
        <end position="119"/>
    </location>
</feature>
<dbReference type="Gene3D" id="2.40.240.10">
    <property type="entry name" value="Ribosomal Protein L25, Chain P"/>
    <property type="match status" value="1"/>
</dbReference>
<sequence length="128" mass="14680">MAARAGFEPATKWLTATCSTTELPGNWEAIDLSSKALLCQRRFGKRGFPGFTANNRQLFACHDLPPRVNFSPFLPFQAMNIQKLEVTKRENFGRGHSRRLRKSGRIPIVFYSKSRNERYSLAEPDFRV</sequence>
<organism evidence="4">
    <name type="scientific">marine metagenome</name>
    <dbReference type="NCBI Taxonomy" id="408172"/>
    <lineage>
        <taxon>unclassified sequences</taxon>
        <taxon>metagenomes</taxon>
        <taxon>ecological metagenomes</taxon>
    </lineage>
</organism>
<dbReference type="InterPro" id="IPR029751">
    <property type="entry name" value="Ribosomal_L25_dom"/>
</dbReference>
<dbReference type="GO" id="GO:1990904">
    <property type="term" value="C:ribonucleoprotein complex"/>
    <property type="evidence" value="ECO:0007669"/>
    <property type="project" value="UniProtKB-KW"/>
</dbReference>
<reference evidence="4" key="1">
    <citation type="submission" date="2018-05" db="EMBL/GenBank/DDBJ databases">
        <authorList>
            <person name="Lanie J.A."/>
            <person name="Ng W.-L."/>
            <person name="Kazmierczak K.M."/>
            <person name="Andrzejewski T.M."/>
            <person name="Davidsen T.M."/>
            <person name="Wayne K.J."/>
            <person name="Tettelin H."/>
            <person name="Glass J.I."/>
            <person name="Rusch D."/>
            <person name="Podicherti R."/>
            <person name="Tsui H.-C.T."/>
            <person name="Winkler M.E."/>
        </authorList>
    </citation>
    <scope>NUCLEOTIDE SEQUENCE</scope>
</reference>
<dbReference type="SUPFAM" id="SSF50715">
    <property type="entry name" value="Ribosomal protein L25-like"/>
    <property type="match status" value="1"/>
</dbReference>
<accession>A0A382PS50</accession>
<proteinExistence type="predicted"/>
<evidence type="ECO:0000256" key="1">
    <source>
        <dbReference type="ARBA" id="ARBA00022980"/>
    </source>
</evidence>
<name>A0A382PS50_9ZZZZ</name>
<dbReference type="CDD" id="cd00495">
    <property type="entry name" value="Ribosomal_L25_TL5_CTC"/>
    <property type="match status" value="1"/>
</dbReference>
<dbReference type="GO" id="GO:0006412">
    <property type="term" value="P:translation"/>
    <property type="evidence" value="ECO:0007669"/>
    <property type="project" value="InterPro"/>
</dbReference>
<keyword evidence="2" id="KW-0687">Ribonucleoprotein</keyword>
<dbReference type="InterPro" id="IPR011035">
    <property type="entry name" value="Ribosomal_bL25/Gln-tRNA_synth"/>
</dbReference>
<evidence type="ECO:0000313" key="4">
    <source>
        <dbReference type="EMBL" id="SVC75458.1"/>
    </source>
</evidence>
<keyword evidence="1" id="KW-0689">Ribosomal protein</keyword>